<dbReference type="STRING" id="1736691.SAMN06295964_2854"/>
<dbReference type="InterPro" id="IPR003593">
    <property type="entry name" value="AAA+_ATPase"/>
</dbReference>
<dbReference type="EMBL" id="LT796768">
    <property type="protein sequence ID" value="SKB09729.1"/>
    <property type="molecule type" value="Genomic_DNA"/>
</dbReference>
<dbReference type="InterPro" id="IPR039421">
    <property type="entry name" value="Type_1_exporter"/>
</dbReference>
<dbReference type="InterPro" id="IPR036640">
    <property type="entry name" value="ABC1_TM_sf"/>
</dbReference>
<feature type="domain" description="ABC transporter" evidence="11">
    <location>
        <begin position="357"/>
        <end position="592"/>
    </location>
</feature>
<dbReference type="InterPro" id="IPR001307">
    <property type="entry name" value="Thiosulphate_STrfase_CS"/>
</dbReference>
<evidence type="ECO:0000256" key="9">
    <source>
        <dbReference type="ARBA" id="ARBA00061644"/>
    </source>
</evidence>
<dbReference type="GO" id="GO:0034040">
    <property type="term" value="F:ATPase-coupled lipid transmembrane transporter activity"/>
    <property type="evidence" value="ECO:0007669"/>
    <property type="project" value="TreeGrafter"/>
</dbReference>
<keyword evidence="6" id="KW-0067">ATP-binding</keyword>
<dbReference type="InterPro" id="IPR027417">
    <property type="entry name" value="P-loop_NTPase"/>
</dbReference>
<evidence type="ECO:0000256" key="3">
    <source>
        <dbReference type="ARBA" id="ARBA00022475"/>
    </source>
</evidence>
<dbReference type="Proteomes" id="UP000191040">
    <property type="component" value="Chromosome I"/>
</dbReference>
<proteinExistence type="inferred from homology"/>
<dbReference type="SUPFAM" id="SSF90123">
    <property type="entry name" value="ABC transporter transmembrane region"/>
    <property type="match status" value="1"/>
</dbReference>
<dbReference type="GO" id="GO:0016887">
    <property type="term" value="F:ATP hydrolysis activity"/>
    <property type="evidence" value="ECO:0007669"/>
    <property type="project" value="InterPro"/>
</dbReference>
<dbReference type="Gene3D" id="3.40.50.300">
    <property type="entry name" value="P-loop containing nucleotide triphosphate hydrolases"/>
    <property type="match status" value="1"/>
</dbReference>
<dbReference type="InterPro" id="IPR011527">
    <property type="entry name" value="ABC1_TM_dom"/>
</dbReference>
<keyword evidence="3" id="KW-1003">Cell membrane</keyword>
<feature type="transmembrane region" description="Helical" evidence="10">
    <location>
        <begin position="69"/>
        <end position="92"/>
    </location>
</feature>
<gene>
    <name evidence="13" type="ORF">SAMN06295964_2854</name>
</gene>
<keyword evidence="4 10" id="KW-0812">Transmembrane</keyword>
<keyword evidence="7 10" id="KW-1133">Transmembrane helix</keyword>
<comment type="similarity">
    <text evidence="9">Belongs to the ABC transporter superfamily. Lipid exporter (TC 3.A.1.106) family.</text>
</comment>
<dbReference type="InterPro" id="IPR003439">
    <property type="entry name" value="ABC_transporter-like_ATP-bd"/>
</dbReference>
<evidence type="ECO:0000256" key="8">
    <source>
        <dbReference type="ARBA" id="ARBA00023136"/>
    </source>
</evidence>
<evidence type="ECO:0000256" key="5">
    <source>
        <dbReference type="ARBA" id="ARBA00022741"/>
    </source>
</evidence>
<evidence type="ECO:0000256" key="10">
    <source>
        <dbReference type="SAM" id="Phobius"/>
    </source>
</evidence>
<reference evidence="14" key="1">
    <citation type="submission" date="2017-02" db="EMBL/GenBank/DDBJ databases">
        <authorList>
            <person name="Varghese N."/>
            <person name="Submissions S."/>
        </authorList>
    </citation>
    <scope>NUCLEOTIDE SEQUENCE [LARGE SCALE GENOMIC DNA]</scope>
    <source>
        <strain evidence="14">9H-4</strain>
    </source>
</reference>
<dbReference type="GO" id="GO:0005886">
    <property type="term" value="C:plasma membrane"/>
    <property type="evidence" value="ECO:0007669"/>
    <property type="project" value="UniProtKB-SubCell"/>
</dbReference>
<evidence type="ECO:0000256" key="1">
    <source>
        <dbReference type="ARBA" id="ARBA00004651"/>
    </source>
</evidence>
<evidence type="ECO:0000256" key="7">
    <source>
        <dbReference type="ARBA" id="ARBA00022989"/>
    </source>
</evidence>
<evidence type="ECO:0000313" key="13">
    <source>
        <dbReference type="EMBL" id="SKB09729.1"/>
    </source>
</evidence>
<evidence type="ECO:0000259" key="11">
    <source>
        <dbReference type="PROSITE" id="PS50893"/>
    </source>
</evidence>
<dbReference type="PANTHER" id="PTHR24221">
    <property type="entry name" value="ATP-BINDING CASSETTE SUB-FAMILY B"/>
    <property type="match status" value="1"/>
</dbReference>
<evidence type="ECO:0000313" key="14">
    <source>
        <dbReference type="Proteomes" id="UP000191040"/>
    </source>
</evidence>
<dbReference type="GO" id="GO:0005524">
    <property type="term" value="F:ATP binding"/>
    <property type="evidence" value="ECO:0007669"/>
    <property type="project" value="UniProtKB-KW"/>
</dbReference>
<dbReference type="SUPFAM" id="SSF52540">
    <property type="entry name" value="P-loop containing nucleoside triphosphate hydrolases"/>
    <property type="match status" value="1"/>
</dbReference>
<evidence type="ECO:0000256" key="6">
    <source>
        <dbReference type="ARBA" id="ARBA00022840"/>
    </source>
</evidence>
<dbReference type="Gene3D" id="1.20.1560.10">
    <property type="entry name" value="ABC transporter type 1, transmembrane domain"/>
    <property type="match status" value="1"/>
</dbReference>
<sequence>MSAPALDTLSGGGTDRLTRRGFGVMGRGIARQKVMFTWAALASLLFGVMTVADAWVLGWATDHVIAPSVAAGAVTWSTLWAGVGLFVLAAVLRTVGVVGRRLLGGVVFFRLVRDDRLRVTRRYLQLPLRWHHRHPAGQLLSNANADVEATWSVFMPLPMALGTIAMLVAAIATMVLADPVLTVVGLVVIPLLFLANAVYQRWQGPRIALAQSLRGDVSTVAHESFDGALVVKSLGREADETARFRAASERLRDAAIAIGRIRAIFDPVIEALPNLAVLAVLLLGAWRVQGGGADAGDVVQVAYLFTVIGMQIRSFGWVLGELPRAVVGWDRVSRVIDEDDAMDYGDAHVPGAGPVDLTVTDLDYSHPDEPDTAVLNDIAFTVPAGTVTAVVGATGSGKSTLTSLVTRLVDPDDGAVLIGGTDARRLSQRALTRAVALVPQSTFLFDDTVRANVVLDLDVPDERVWEVLRIVQADRFVSALPNGLDTELGERGTSLSGGQRQRLALARALVRDPRVLVMDDATSALDPEVEQRILRALADRDGSPTTVVVAYRKATIALADEVVFLAGGRVADRGTDAELRERSAAYRNLVDAYDQAREEVDHE</sequence>
<dbReference type="PROSITE" id="PS50929">
    <property type="entry name" value="ABC_TM1F"/>
    <property type="match status" value="1"/>
</dbReference>
<dbReference type="OrthoDB" id="5166472at2"/>
<feature type="domain" description="ABC transmembrane type-1" evidence="12">
    <location>
        <begin position="38"/>
        <end position="324"/>
    </location>
</feature>
<organism evidence="13 14">
    <name type="scientific">Aeromicrobium choanae</name>
    <dbReference type="NCBI Taxonomy" id="1736691"/>
    <lineage>
        <taxon>Bacteria</taxon>
        <taxon>Bacillati</taxon>
        <taxon>Actinomycetota</taxon>
        <taxon>Actinomycetes</taxon>
        <taxon>Propionibacteriales</taxon>
        <taxon>Nocardioidaceae</taxon>
        <taxon>Aeromicrobium</taxon>
    </lineage>
</organism>
<keyword evidence="2" id="KW-0813">Transport</keyword>
<dbReference type="InterPro" id="IPR017871">
    <property type="entry name" value="ABC_transporter-like_CS"/>
</dbReference>
<feature type="transmembrane region" description="Helical" evidence="10">
    <location>
        <begin position="180"/>
        <end position="199"/>
    </location>
</feature>
<dbReference type="FunFam" id="3.40.50.300:FF:000299">
    <property type="entry name" value="ABC transporter ATP-binding protein/permease"/>
    <property type="match status" value="1"/>
</dbReference>
<dbReference type="GO" id="GO:0004792">
    <property type="term" value="F:thiosulfate-cyanide sulfurtransferase activity"/>
    <property type="evidence" value="ECO:0007669"/>
    <property type="project" value="InterPro"/>
</dbReference>
<dbReference type="PANTHER" id="PTHR24221:SF654">
    <property type="entry name" value="ATP-BINDING CASSETTE SUB-FAMILY B MEMBER 6"/>
    <property type="match status" value="1"/>
</dbReference>
<dbReference type="SMART" id="SM00382">
    <property type="entry name" value="AAA"/>
    <property type="match status" value="1"/>
</dbReference>
<dbReference type="Pfam" id="PF00005">
    <property type="entry name" value="ABC_tran"/>
    <property type="match status" value="1"/>
</dbReference>
<comment type="subcellular location">
    <subcellularLocation>
        <location evidence="1">Cell membrane</location>
        <topology evidence="1">Multi-pass membrane protein</topology>
    </subcellularLocation>
</comment>
<evidence type="ECO:0000256" key="2">
    <source>
        <dbReference type="ARBA" id="ARBA00022448"/>
    </source>
</evidence>
<feature type="transmembrane region" description="Helical" evidence="10">
    <location>
        <begin position="35"/>
        <end position="57"/>
    </location>
</feature>
<dbReference type="Pfam" id="PF00664">
    <property type="entry name" value="ABC_membrane"/>
    <property type="match status" value="1"/>
</dbReference>
<name>A0A1T4Z6X1_9ACTN</name>
<dbReference type="PROSITE" id="PS00211">
    <property type="entry name" value="ABC_TRANSPORTER_1"/>
    <property type="match status" value="1"/>
</dbReference>
<keyword evidence="14" id="KW-1185">Reference proteome</keyword>
<evidence type="ECO:0000259" key="12">
    <source>
        <dbReference type="PROSITE" id="PS50929"/>
    </source>
</evidence>
<dbReference type="AlphaFoldDB" id="A0A1T4Z6X1"/>
<dbReference type="RefSeq" id="WP_153303040.1">
    <property type="nucleotide sequence ID" value="NZ_LT796768.1"/>
</dbReference>
<evidence type="ECO:0000256" key="4">
    <source>
        <dbReference type="ARBA" id="ARBA00022692"/>
    </source>
</evidence>
<keyword evidence="8 10" id="KW-0472">Membrane</keyword>
<protein>
    <submittedName>
        <fullName evidence="13">ABC-type multidrug transport system, ATPase and permease component</fullName>
    </submittedName>
</protein>
<keyword evidence="5" id="KW-0547">Nucleotide-binding</keyword>
<dbReference type="PROSITE" id="PS00380">
    <property type="entry name" value="RHODANESE_1"/>
    <property type="match status" value="1"/>
</dbReference>
<accession>A0A1T4Z6X1</accession>
<dbReference type="GO" id="GO:0140359">
    <property type="term" value="F:ABC-type transporter activity"/>
    <property type="evidence" value="ECO:0007669"/>
    <property type="project" value="InterPro"/>
</dbReference>
<feature type="transmembrane region" description="Helical" evidence="10">
    <location>
        <begin position="153"/>
        <end position="174"/>
    </location>
</feature>
<dbReference type="PROSITE" id="PS50893">
    <property type="entry name" value="ABC_TRANSPORTER_2"/>
    <property type="match status" value="1"/>
</dbReference>